<keyword evidence="1" id="KW-0175">Coiled coil</keyword>
<keyword evidence="3" id="KW-0732">Signal</keyword>
<evidence type="ECO:0000259" key="4">
    <source>
        <dbReference type="Pfam" id="PF00754"/>
    </source>
</evidence>
<name>A0A851GSW3_9BACT</name>
<organism evidence="5 6">
    <name type="scientific">Oceaniferula marina</name>
    <dbReference type="NCBI Taxonomy" id="2748318"/>
    <lineage>
        <taxon>Bacteria</taxon>
        <taxon>Pseudomonadati</taxon>
        <taxon>Verrucomicrobiota</taxon>
        <taxon>Verrucomicrobiia</taxon>
        <taxon>Verrucomicrobiales</taxon>
        <taxon>Verrucomicrobiaceae</taxon>
        <taxon>Oceaniferula</taxon>
    </lineage>
</organism>
<evidence type="ECO:0000256" key="3">
    <source>
        <dbReference type="SAM" id="SignalP"/>
    </source>
</evidence>
<dbReference type="Proteomes" id="UP000557872">
    <property type="component" value="Unassembled WGS sequence"/>
</dbReference>
<evidence type="ECO:0000313" key="6">
    <source>
        <dbReference type="Proteomes" id="UP000557872"/>
    </source>
</evidence>
<protein>
    <recommendedName>
        <fullName evidence="4">F5/8 type C domain-containing protein</fullName>
    </recommendedName>
</protein>
<evidence type="ECO:0000256" key="1">
    <source>
        <dbReference type="SAM" id="Coils"/>
    </source>
</evidence>
<dbReference type="InterPro" id="IPR008979">
    <property type="entry name" value="Galactose-bd-like_sf"/>
</dbReference>
<evidence type="ECO:0000313" key="5">
    <source>
        <dbReference type="EMBL" id="NWK57344.1"/>
    </source>
</evidence>
<dbReference type="AlphaFoldDB" id="A0A851GSW3"/>
<evidence type="ECO:0000256" key="2">
    <source>
        <dbReference type="SAM" id="MobiDB-lite"/>
    </source>
</evidence>
<reference evidence="5 6" key="1">
    <citation type="submission" date="2020-07" db="EMBL/GenBank/DDBJ databases">
        <title>Roseicoccus Jingziensis gen. nov., sp. nov., isolated from coastal seawater.</title>
        <authorList>
            <person name="Feng X."/>
        </authorList>
    </citation>
    <scope>NUCLEOTIDE SEQUENCE [LARGE SCALE GENOMIC DNA]</scope>
    <source>
        <strain evidence="5 6">N1E253</strain>
    </source>
</reference>
<sequence length="755" mass="86368">MKPLPKLFFFLLARGVLPVLLLTSVCGPIHADDSRKEGDDKRRMSPVPGALSRGQMDPVSLGLMRAGKYHTLRQRLHHEIKLKLAEGELDDLSDELLVLCAQHELLRVSDDAAVIRDKDKGDLFMTELLANPEWIQDLLCSGPVADPGKTLGYLHTVWRYERKSIDTPLYRKLAAACALIGRSDYDVVHAFRNYRKAHQDELLQWGFDELEPWELRHVIAQIPQQDWDYIINERNNKANTYFGACWAVAYRKYNDFGTSIHARGYYTPWDWATQRLEGRALVGGVCGSCSTYGSHSTKVHGYPSYTAGEPGHCAYVIRTKRDNWRTAYSVTGHTRPHGCFWRPFVYSDLHLMEAAYASKVPLRKGYHYLWLSRVVTNPSYAKRCYEQSLRANPLNLGVWIDYAAWLEKQGLDDDEVWKTYAKGVMKAFVRFPDVIVYLNGRFCFKHFKKETPVKQRVQMVKYIQNSIYQLKETRTHQNFATDVKVYEKFVDGENESVFLLYQMLLKLSMEQKKNRDFLTVFDSMRKRFSSSKGFASRYQKTLEHYASSDGDQGNELLKVVVSSIEDSLKRRDYEGYKNNMKVVGNMLDLKDPKHRGLGRWLNKCPKHDPFPGKIISSDAMLWPSTVGKSNRVISYASILNGTHGGGTCQTGSTSNPTIDLALPGACRISGLVITSGYESKTWIERMNPVVVSVSDDRKKWKMVYRSDKAMASHRVDLTGKDIQAKYVRIESPSPDKSTKKQLVLRQLIVYGASNY</sequence>
<dbReference type="Gene3D" id="1.25.40.10">
    <property type="entry name" value="Tetratricopeptide repeat domain"/>
    <property type="match status" value="1"/>
</dbReference>
<feature type="coiled-coil region" evidence="1">
    <location>
        <begin position="75"/>
        <end position="102"/>
    </location>
</feature>
<feature type="region of interest" description="Disordered" evidence="2">
    <location>
        <begin position="32"/>
        <end position="55"/>
    </location>
</feature>
<dbReference type="InterPro" id="IPR000421">
    <property type="entry name" value="FA58C"/>
</dbReference>
<dbReference type="EMBL" id="JACBAZ010000010">
    <property type="protein sequence ID" value="NWK57344.1"/>
    <property type="molecule type" value="Genomic_DNA"/>
</dbReference>
<keyword evidence="6" id="KW-1185">Reference proteome</keyword>
<feature type="domain" description="F5/8 type C" evidence="4">
    <location>
        <begin position="636"/>
        <end position="735"/>
    </location>
</feature>
<gene>
    <name evidence="5" type="ORF">HW115_17115</name>
</gene>
<dbReference type="Gene3D" id="2.60.120.260">
    <property type="entry name" value="Galactose-binding domain-like"/>
    <property type="match status" value="1"/>
</dbReference>
<dbReference type="InterPro" id="IPR011990">
    <property type="entry name" value="TPR-like_helical_dom_sf"/>
</dbReference>
<proteinExistence type="predicted"/>
<dbReference type="RefSeq" id="WP_178934227.1">
    <property type="nucleotide sequence ID" value="NZ_JACBAZ010000010.1"/>
</dbReference>
<feature type="signal peptide" evidence="3">
    <location>
        <begin position="1"/>
        <end position="31"/>
    </location>
</feature>
<feature type="compositionally biased region" description="Basic and acidic residues" evidence="2">
    <location>
        <begin position="32"/>
        <end position="43"/>
    </location>
</feature>
<dbReference type="SUPFAM" id="SSF49785">
    <property type="entry name" value="Galactose-binding domain-like"/>
    <property type="match status" value="1"/>
</dbReference>
<dbReference type="Pfam" id="PF00754">
    <property type="entry name" value="F5_F8_type_C"/>
    <property type="match status" value="1"/>
</dbReference>
<accession>A0A851GSW3</accession>
<feature type="chain" id="PRO_5032937736" description="F5/8 type C domain-containing protein" evidence="3">
    <location>
        <begin position="32"/>
        <end position="755"/>
    </location>
</feature>
<comment type="caution">
    <text evidence="5">The sequence shown here is derived from an EMBL/GenBank/DDBJ whole genome shotgun (WGS) entry which is preliminary data.</text>
</comment>